<dbReference type="AlphaFoldDB" id="A0A239IQU8"/>
<evidence type="ECO:0000256" key="1">
    <source>
        <dbReference type="SAM" id="Phobius"/>
    </source>
</evidence>
<accession>A0A239IQU8</accession>
<evidence type="ECO:0000313" key="2">
    <source>
        <dbReference type="EMBL" id="SNS95939.1"/>
    </source>
</evidence>
<gene>
    <name evidence="2" type="ORF">SAMN05446037_10303</name>
</gene>
<dbReference type="Proteomes" id="UP000198304">
    <property type="component" value="Unassembled WGS sequence"/>
</dbReference>
<evidence type="ECO:0000313" key="3">
    <source>
        <dbReference type="Proteomes" id="UP000198304"/>
    </source>
</evidence>
<name>A0A239IQU8_9FIRM</name>
<keyword evidence="1" id="KW-0812">Transmembrane</keyword>
<proteinExistence type="predicted"/>
<keyword evidence="1" id="KW-0472">Membrane</keyword>
<sequence>MMEGLFLGLILFVILLVIMHILKKYMDVANVIGEKIISFFSSFIK</sequence>
<dbReference type="EMBL" id="FZOJ01000030">
    <property type="protein sequence ID" value="SNS95939.1"/>
    <property type="molecule type" value="Genomic_DNA"/>
</dbReference>
<dbReference type="RefSeq" id="WP_176431506.1">
    <property type="nucleotide sequence ID" value="NZ_FZOJ01000030.1"/>
</dbReference>
<keyword evidence="3" id="KW-1185">Reference proteome</keyword>
<feature type="transmembrane region" description="Helical" evidence="1">
    <location>
        <begin position="6"/>
        <end position="22"/>
    </location>
</feature>
<reference evidence="2 3" key="1">
    <citation type="submission" date="2017-06" db="EMBL/GenBank/DDBJ databases">
        <authorList>
            <person name="Kim H.J."/>
            <person name="Triplett B.A."/>
        </authorList>
    </citation>
    <scope>NUCLEOTIDE SEQUENCE [LARGE SCALE GENOMIC DNA]</scope>
    <source>
        <strain evidence="2 3">SCA</strain>
    </source>
</reference>
<organism evidence="2 3">
    <name type="scientific">Anaerovirgula multivorans</name>
    <dbReference type="NCBI Taxonomy" id="312168"/>
    <lineage>
        <taxon>Bacteria</taxon>
        <taxon>Bacillati</taxon>
        <taxon>Bacillota</taxon>
        <taxon>Clostridia</taxon>
        <taxon>Peptostreptococcales</taxon>
        <taxon>Natronincolaceae</taxon>
        <taxon>Anaerovirgula</taxon>
    </lineage>
</organism>
<protein>
    <submittedName>
        <fullName evidence="2">Uncharacterized protein</fullName>
    </submittedName>
</protein>
<keyword evidence="1" id="KW-1133">Transmembrane helix</keyword>